<reference evidence="1" key="1">
    <citation type="submission" date="2019-10" db="EMBL/GenBank/DDBJ databases">
        <authorList>
            <consortium name="DOE Joint Genome Institute"/>
            <person name="Kuo A."/>
            <person name="Miyauchi S."/>
            <person name="Kiss E."/>
            <person name="Drula E."/>
            <person name="Kohler A."/>
            <person name="Sanchez-Garcia M."/>
            <person name="Andreopoulos B."/>
            <person name="Barry K.W."/>
            <person name="Bonito G."/>
            <person name="Buee M."/>
            <person name="Carver A."/>
            <person name="Chen C."/>
            <person name="Cichocki N."/>
            <person name="Clum A."/>
            <person name="Culley D."/>
            <person name="Crous P.W."/>
            <person name="Fauchery L."/>
            <person name="Girlanda M."/>
            <person name="Hayes R."/>
            <person name="Keri Z."/>
            <person name="Labutti K."/>
            <person name="Lipzen A."/>
            <person name="Lombard V."/>
            <person name="Magnuson J."/>
            <person name="Maillard F."/>
            <person name="Morin E."/>
            <person name="Murat C."/>
            <person name="Nolan M."/>
            <person name="Ohm R."/>
            <person name="Pangilinan J."/>
            <person name="Pereira M."/>
            <person name="Perotto S."/>
            <person name="Peter M."/>
            <person name="Riley R."/>
            <person name="Sitrit Y."/>
            <person name="Stielow B."/>
            <person name="Szollosi G."/>
            <person name="Zifcakova L."/>
            <person name="Stursova M."/>
            <person name="Spatafora J.W."/>
            <person name="Tedersoo L."/>
            <person name="Vaario L.-M."/>
            <person name="Yamada A."/>
            <person name="Yan M."/>
            <person name="Wang P."/>
            <person name="Xu J."/>
            <person name="Bruns T."/>
            <person name="Baldrian P."/>
            <person name="Vilgalys R."/>
            <person name="Henrissat B."/>
            <person name="Grigoriev I.V."/>
            <person name="Hibbett D."/>
            <person name="Nagy L.G."/>
            <person name="Martin F.M."/>
        </authorList>
    </citation>
    <scope>NUCLEOTIDE SEQUENCE</scope>
    <source>
        <strain evidence="1">P2</strain>
    </source>
</reference>
<evidence type="ECO:0000313" key="1">
    <source>
        <dbReference type="EMBL" id="KAF9650762.1"/>
    </source>
</evidence>
<sequence>MVCINATLQESTKDEAAEWVEDLLNVAYLKGIKRNRRFKVFVNPFSGKGKSVKLFNRVVKPILDYGKCTLDVTFTTHRKHAAEVAKEINLDYDAIVIISGDGLVHEIFNGFAEHENPRAAFAIPLAPVPTGSGNGCCLSLLGLKDGLDPAMAALNAIKGTHMRSDLCSVVQNDLRTISCMSVSMGLMADLDINTENLRWMGDTRFVYGFLRGIIRQRPCSIKVSLKAPQRDKYKMHETYQSTWHKQGEDGETCWDDLPPSEKLPPLKYSETDTDGWEDFDVPTLYFYGGLMPYVSQDLLQWPLGLPNDGSIDIAIQETVPLASLVSQMSIAPYGGQYWLKTQHYFKAAAYRIKTSDTGVLAIDGEDTPWNDFRVEVHKGMGAFLSPSGRYGVHFNIPVPTPPTK</sequence>
<gene>
    <name evidence="1" type="ORF">BDM02DRAFT_3111507</name>
</gene>
<proteinExistence type="predicted"/>
<organism evidence="1 2">
    <name type="scientific">Thelephora ganbajun</name>
    <name type="common">Ganba fungus</name>
    <dbReference type="NCBI Taxonomy" id="370292"/>
    <lineage>
        <taxon>Eukaryota</taxon>
        <taxon>Fungi</taxon>
        <taxon>Dikarya</taxon>
        <taxon>Basidiomycota</taxon>
        <taxon>Agaricomycotina</taxon>
        <taxon>Agaricomycetes</taxon>
        <taxon>Thelephorales</taxon>
        <taxon>Thelephoraceae</taxon>
        <taxon>Thelephora</taxon>
    </lineage>
</organism>
<protein>
    <submittedName>
        <fullName evidence="1">Uncharacterized protein</fullName>
    </submittedName>
</protein>
<keyword evidence="2" id="KW-1185">Reference proteome</keyword>
<reference evidence="1" key="2">
    <citation type="journal article" date="2020" name="Nat. Commun.">
        <title>Large-scale genome sequencing of mycorrhizal fungi provides insights into the early evolution of symbiotic traits.</title>
        <authorList>
            <person name="Miyauchi S."/>
            <person name="Kiss E."/>
            <person name="Kuo A."/>
            <person name="Drula E."/>
            <person name="Kohler A."/>
            <person name="Sanchez-Garcia M."/>
            <person name="Morin E."/>
            <person name="Andreopoulos B."/>
            <person name="Barry K.W."/>
            <person name="Bonito G."/>
            <person name="Buee M."/>
            <person name="Carver A."/>
            <person name="Chen C."/>
            <person name="Cichocki N."/>
            <person name="Clum A."/>
            <person name="Culley D."/>
            <person name="Crous P.W."/>
            <person name="Fauchery L."/>
            <person name="Girlanda M."/>
            <person name="Hayes R.D."/>
            <person name="Keri Z."/>
            <person name="LaButti K."/>
            <person name="Lipzen A."/>
            <person name="Lombard V."/>
            <person name="Magnuson J."/>
            <person name="Maillard F."/>
            <person name="Murat C."/>
            <person name="Nolan M."/>
            <person name="Ohm R.A."/>
            <person name="Pangilinan J."/>
            <person name="Pereira M.F."/>
            <person name="Perotto S."/>
            <person name="Peter M."/>
            <person name="Pfister S."/>
            <person name="Riley R."/>
            <person name="Sitrit Y."/>
            <person name="Stielow J.B."/>
            <person name="Szollosi G."/>
            <person name="Zifcakova L."/>
            <person name="Stursova M."/>
            <person name="Spatafora J.W."/>
            <person name="Tedersoo L."/>
            <person name="Vaario L.M."/>
            <person name="Yamada A."/>
            <person name="Yan M."/>
            <person name="Wang P."/>
            <person name="Xu J."/>
            <person name="Bruns T."/>
            <person name="Baldrian P."/>
            <person name="Vilgalys R."/>
            <person name="Dunand C."/>
            <person name="Henrissat B."/>
            <person name="Grigoriev I.V."/>
            <person name="Hibbett D."/>
            <person name="Nagy L.G."/>
            <person name="Martin F.M."/>
        </authorList>
    </citation>
    <scope>NUCLEOTIDE SEQUENCE</scope>
    <source>
        <strain evidence="1">P2</strain>
    </source>
</reference>
<name>A0ACB6ZMA6_THEGA</name>
<evidence type="ECO:0000313" key="2">
    <source>
        <dbReference type="Proteomes" id="UP000886501"/>
    </source>
</evidence>
<accession>A0ACB6ZMA6</accession>
<dbReference type="Proteomes" id="UP000886501">
    <property type="component" value="Unassembled WGS sequence"/>
</dbReference>
<comment type="caution">
    <text evidence="1">The sequence shown here is derived from an EMBL/GenBank/DDBJ whole genome shotgun (WGS) entry which is preliminary data.</text>
</comment>
<dbReference type="EMBL" id="MU117981">
    <property type="protein sequence ID" value="KAF9650762.1"/>
    <property type="molecule type" value="Genomic_DNA"/>
</dbReference>